<feature type="non-terminal residue" evidence="2">
    <location>
        <position position="82"/>
    </location>
</feature>
<evidence type="ECO:0000313" key="2">
    <source>
        <dbReference type="EMBL" id="KKL51591.1"/>
    </source>
</evidence>
<organism evidence="2">
    <name type="scientific">marine sediment metagenome</name>
    <dbReference type="NCBI Taxonomy" id="412755"/>
    <lineage>
        <taxon>unclassified sequences</taxon>
        <taxon>metagenomes</taxon>
        <taxon>ecological metagenomes</taxon>
    </lineage>
</organism>
<reference evidence="2" key="1">
    <citation type="journal article" date="2015" name="Nature">
        <title>Complex archaea that bridge the gap between prokaryotes and eukaryotes.</title>
        <authorList>
            <person name="Spang A."/>
            <person name="Saw J.H."/>
            <person name="Jorgensen S.L."/>
            <person name="Zaremba-Niedzwiedzka K."/>
            <person name="Martijn J."/>
            <person name="Lind A.E."/>
            <person name="van Eijk R."/>
            <person name="Schleper C."/>
            <person name="Guy L."/>
            <person name="Ettema T.J."/>
        </authorList>
    </citation>
    <scope>NUCLEOTIDE SEQUENCE</scope>
</reference>
<feature type="region of interest" description="Disordered" evidence="1">
    <location>
        <begin position="28"/>
        <end position="47"/>
    </location>
</feature>
<gene>
    <name evidence="2" type="ORF">LCGC14_2293930</name>
</gene>
<evidence type="ECO:0000256" key="1">
    <source>
        <dbReference type="SAM" id="MobiDB-lite"/>
    </source>
</evidence>
<proteinExistence type="predicted"/>
<protein>
    <submittedName>
        <fullName evidence="2">Uncharacterized protein</fullName>
    </submittedName>
</protein>
<comment type="caution">
    <text evidence="2">The sequence shown here is derived from an EMBL/GenBank/DDBJ whole genome shotgun (WGS) entry which is preliminary data.</text>
</comment>
<dbReference type="EMBL" id="LAZR01032194">
    <property type="protein sequence ID" value="KKL51591.1"/>
    <property type="molecule type" value="Genomic_DNA"/>
</dbReference>
<sequence length="82" mass="8566">MAEQGVFNKPYLLVNSVDLSSRIRRISTPQGCVRNPDSASGDDTESGAKGLLTWSIDVEFNQDYAASGAGSVDATLSAAKGT</sequence>
<accession>A0A0F9DCZ9</accession>
<dbReference type="AlphaFoldDB" id="A0A0F9DCZ9"/>
<name>A0A0F9DCZ9_9ZZZZ</name>